<protein>
    <submittedName>
        <fullName evidence="1">Uncharacterized protein</fullName>
    </submittedName>
</protein>
<gene>
    <name evidence="1" type="ORF">L873DRAFT_1801161</name>
</gene>
<dbReference type="OrthoDB" id="5472334at2759"/>
<accession>A0A3N4JXJ3</accession>
<reference evidence="1 2" key="1">
    <citation type="journal article" date="2018" name="Nat. Ecol. Evol.">
        <title>Pezizomycetes genomes reveal the molecular basis of ectomycorrhizal truffle lifestyle.</title>
        <authorList>
            <person name="Murat C."/>
            <person name="Payen T."/>
            <person name="Noel B."/>
            <person name="Kuo A."/>
            <person name="Morin E."/>
            <person name="Chen J."/>
            <person name="Kohler A."/>
            <person name="Krizsan K."/>
            <person name="Balestrini R."/>
            <person name="Da Silva C."/>
            <person name="Montanini B."/>
            <person name="Hainaut M."/>
            <person name="Levati E."/>
            <person name="Barry K.W."/>
            <person name="Belfiori B."/>
            <person name="Cichocki N."/>
            <person name="Clum A."/>
            <person name="Dockter R.B."/>
            <person name="Fauchery L."/>
            <person name="Guy J."/>
            <person name="Iotti M."/>
            <person name="Le Tacon F."/>
            <person name="Lindquist E.A."/>
            <person name="Lipzen A."/>
            <person name="Malagnac F."/>
            <person name="Mello A."/>
            <person name="Molinier V."/>
            <person name="Miyauchi S."/>
            <person name="Poulain J."/>
            <person name="Riccioni C."/>
            <person name="Rubini A."/>
            <person name="Sitrit Y."/>
            <person name="Splivallo R."/>
            <person name="Traeger S."/>
            <person name="Wang M."/>
            <person name="Zifcakova L."/>
            <person name="Wipf D."/>
            <person name="Zambonelli A."/>
            <person name="Paolocci F."/>
            <person name="Nowrousian M."/>
            <person name="Ottonello S."/>
            <person name="Baldrian P."/>
            <person name="Spatafora J.W."/>
            <person name="Henrissat B."/>
            <person name="Nagy L.G."/>
            <person name="Aury J.M."/>
            <person name="Wincker P."/>
            <person name="Grigoriev I.V."/>
            <person name="Bonfante P."/>
            <person name="Martin F.M."/>
        </authorList>
    </citation>
    <scope>NUCLEOTIDE SEQUENCE [LARGE SCALE GENOMIC DNA]</scope>
    <source>
        <strain evidence="1 2">120613-1</strain>
    </source>
</reference>
<name>A0A3N4JXJ3_9PEZI</name>
<evidence type="ECO:0000313" key="2">
    <source>
        <dbReference type="Proteomes" id="UP000276215"/>
    </source>
</evidence>
<evidence type="ECO:0000313" key="1">
    <source>
        <dbReference type="EMBL" id="RPB03084.1"/>
    </source>
</evidence>
<dbReference type="AlphaFoldDB" id="A0A3N4JXJ3"/>
<sequence>MMLHSDVSRAGIHMALVQLHQKLSMLPTPTNKQNQLLAELRYLLERLLAAFNPNNLPLIPCAEMILEYYPANPAFFRYLETLAEDMRNSDADRVSRVIGHNKAQLDGLRQTFSVMVKDIWEEKDRARQSVILDHMERLAVEWGTCEARIEIVTLWFWARWGMEAIRR</sequence>
<keyword evidence="2" id="KW-1185">Reference proteome</keyword>
<proteinExistence type="predicted"/>
<organism evidence="1 2">
    <name type="scientific">Choiromyces venosus 120613-1</name>
    <dbReference type="NCBI Taxonomy" id="1336337"/>
    <lineage>
        <taxon>Eukaryota</taxon>
        <taxon>Fungi</taxon>
        <taxon>Dikarya</taxon>
        <taxon>Ascomycota</taxon>
        <taxon>Pezizomycotina</taxon>
        <taxon>Pezizomycetes</taxon>
        <taxon>Pezizales</taxon>
        <taxon>Tuberaceae</taxon>
        <taxon>Choiromyces</taxon>
    </lineage>
</organism>
<dbReference type="EMBL" id="ML120364">
    <property type="protein sequence ID" value="RPB03084.1"/>
    <property type="molecule type" value="Genomic_DNA"/>
</dbReference>
<dbReference type="Proteomes" id="UP000276215">
    <property type="component" value="Unassembled WGS sequence"/>
</dbReference>